<dbReference type="EMBL" id="JAOCIL010000001">
    <property type="protein sequence ID" value="MDH1439779.1"/>
    <property type="molecule type" value="Genomic_DNA"/>
</dbReference>
<dbReference type="SUPFAM" id="SSF53850">
    <property type="entry name" value="Periplasmic binding protein-like II"/>
    <property type="match status" value="1"/>
</dbReference>
<gene>
    <name evidence="3" type="ORF">N5I27_15930</name>
</gene>
<evidence type="ECO:0000313" key="4">
    <source>
        <dbReference type="Proteomes" id="UP001161567"/>
    </source>
</evidence>
<keyword evidence="1" id="KW-0472">Membrane</keyword>
<feature type="domain" description="LysR substrate-binding" evidence="2">
    <location>
        <begin position="14"/>
        <end position="83"/>
    </location>
</feature>
<comment type="caution">
    <text evidence="3">The sequence shown here is derived from an EMBL/GenBank/DDBJ whole genome shotgun (WGS) entry which is preliminary data.</text>
</comment>
<dbReference type="InterPro" id="IPR005119">
    <property type="entry name" value="LysR_subst-bd"/>
</dbReference>
<dbReference type="AlphaFoldDB" id="A0AA42U2X1"/>
<organism evidence="3 4">
    <name type="scientific">Acinetobacter johnsonii</name>
    <dbReference type="NCBI Taxonomy" id="40214"/>
    <lineage>
        <taxon>Bacteria</taxon>
        <taxon>Pseudomonadati</taxon>
        <taxon>Pseudomonadota</taxon>
        <taxon>Gammaproteobacteria</taxon>
        <taxon>Moraxellales</taxon>
        <taxon>Moraxellaceae</taxon>
        <taxon>Acinetobacter</taxon>
    </lineage>
</organism>
<evidence type="ECO:0000256" key="1">
    <source>
        <dbReference type="SAM" id="Phobius"/>
    </source>
</evidence>
<accession>A0AA42U2X1</accession>
<evidence type="ECO:0000259" key="2">
    <source>
        <dbReference type="Pfam" id="PF03466"/>
    </source>
</evidence>
<name>A0AA42U2X1_ACIJO</name>
<feature type="transmembrane region" description="Helical" evidence="1">
    <location>
        <begin position="12"/>
        <end position="33"/>
    </location>
</feature>
<dbReference type="Proteomes" id="UP001161567">
    <property type="component" value="Unassembled WGS sequence"/>
</dbReference>
<reference evidence="3" key="1">
    <citation type="submission" date="2022-09" db="EMBL/GenBank/DDBJ databases">
        <title>Intensive care unit water sources are persistently colonized with multi-drug resistant bacteria and are the site of extensive horizontal gene transfer of antibiotic resistance genes.</title>
        <authorList>
            <person name="Diorio-Toth L."/>
        </authorList>
    </citation>
    <scope>NUCLEOTIDE SEQUENCE</scope>
    <source>
        <strain evidence="3">GD03725</strain>
    </source>
</reference>
<dbReference type="Gene3D" id="3.40.190.290">
    <property type="match status" value="1"/>
</dbReference>
<sequence>MSQINTDLNPLCIHLTTIIILTLDGLGITNLPYLKVGADIASGRLVHILPDWCFNIGTVQLVYASRKRQRLVMEKRIEHLIQGLRDFASTSRGYHL</sequence>
<protein>
    <submittedName>
        <fullName evidence="3">LysR substrate-binding domain-containing protein</fullName>
    </submittedName>
</protein>
<evidence type="ECO:0000313" key="3">
    <source>
        <dbReference type="EMBL" id="MDH1439779.1"/>
    </source>
</evidence>
<proteinExistence type="predicted"/>
<keyword evidence="1" id="KW-0812">Transmembrane</keyword>
<dbReference type="Pfam" id="PF03466">
    <property type="entry name" value="LysR_substrate"/>
    <property type="match status" value="1"/>
</dbReference>
<keyword evidence="1" id="KW-1133">Transmembrane helix</keyword>